<dbReference type="SUPFAM" id="SSF52172">
    <property type="entry name" value="CheY-like"/>
    <property type="match status" value="1"/>
</dbReference>
<dbReference type="PANTHER" id="PTHR32071">
    <property type="entry name" value="TRANSCRIPTIONAL REGULATORY PROTEIN"/>
    <property type="match status" value="1"/>
</dbReference>
<keyword evidence="1" id="KW-0547">Nucleotide-binding</keyword>
<evidence type="ECO:0000256" key="5">
    <source>
        <dbReference type="ARBA" id="ARBA00023163"/>
    </source>
</evidence>
<evidence type="ECO:0000256" key="2">
    <source>
        <dbReference type="ARBA" id="ARBA00022840"/>
    </source>
</evidence>
<dbReference type="InterPro" id="IPR058031">
    <property type="entry name" value="AAA_lid_NorR"/>
</dbReference>
<accession>A0A7T5VBE6</accession>
<dbReference type="SUPFAM" id="SSF46689">
    <property type="entry name" value="Homeodomain-like"/>
    <property type="match status" value="1"/>
</dbReference>
<dbReference type="Pfam" id="PF00158">
    <property type="entry name" value="Sigma54_activat"/>
    <property type="match status" value="1"/>
</dbReference>
<dbReference type="Gene3D" id="1.10.10.60">
    <property type="entry name" value="Homeodomain-like"/>
    <property type="match status" value="1"/>
</dbReference>
<dbReference type="Pfam" id="PF00072">
    <property type="entry name" value="Response_reg"/>
    <property type="match status" value="1"/>
</dbReference>
<dbReference type="InterPro" id="IPR009057">
    <property type="entry name" value="Homeodomain-like_sf"/>
</dbReference>
<dbReference type="PROSITE" id="PS00688">
    <property type="entry name" value="SIGMA54_INTERACT_3"/>
    <property type="match status" value="1"/>
</dbReference>
<feature type="domain" description="Sigma-54 factor interaction" evidence="7">
    <location>
        <begin position="140"/>
        <end position="369"/>
    </location>
</feature>
<name>A0A7T5VBE6_9BACT</name>
<sequence>MAHSHKILLVDDEIDLLRLWKLRLQSKNYDVAVAASGEEALATFSAFKPDVVLTDLRMPGIDGLALFEAIRNLNKSVPVIIITAHGSIPEAVEATRQGVFSFLTKPIEGSALLKEVAKAIEVTGGGGEIVGERDEWRQGIVSQSAIMEELLSRAKLVAETDATVLIRGESGTGKELLAIAIHKASQYKDGPFIPVNCTAIPETLLESELFGHVKGSFTGAVKSYAGLFQSADNGTLFLDEIGDMPLHIQVKLLRVLQDRQIRPVGSSQPVPVNVRIISATHKNLEEAIRENTFREDLFYRLNVVSLELPPLHRRKEDIPLLAEHFAALLTEKRDGQEKRFTPEAMQILVEAEWPGNIRQLFNVVENAVALATSSLISKDLLYDAIKQHQKKILPLSEAKRQFEQQYLIQLLQTTQGNVSQAARLAQRNRTDFYKLLNRHHIVPSLYKD</sequence>
<dbReference type="Pfam" id="PF02954">
    <property type="entry name" value="HTH_8"/>
    <property type="match status" value="1"/>
</dbReference>
<dbReference type="Gene3D" id="3.40.50.2300">
    <property type="match status" value="1"/>
</dbReference>
<keyword evidence="3" id="KW-0805">Transcription regulation</keyword>
<dbReference type="SMART" id="SM00448">
    <property type="entry name" value="REC"/>
    <property type="match status" value="1"/>
</dbReference>
<feature type="modified residue" description="4-aspartylphosphate" evidence="6">
    <location>
        <position position="55"/>
    </location>
</feature>
<dbReference type="Gene3D" id="3.40.50.300">
    <property type="entry name" value="P-loop containing nucleotide triphosphate hydrolases"/>
    <property type="match status" value="1"/>
</dbReference>
<dbReference type="GO" id="GO:0043565">
    <property type="term" value="F:sequence-specific DNA binding"/>
    <property type="evidence" value="ECO:0007669"/>
    <property type="project" value="InterPro"/>
</dbReference>
<evidence type="ECO:0000256" key="4">
    <source>
        <dbReference type="ARBA" id="ARBA00023125"/>
    </source>
</evidence>
<dbReference type="InterPro" id="IPR002197">
    <property type="entry name" value="HTH_Fis"/>
</dbReference>
<protein>
    <submittedName>
        <fullName evidence="9">Sigma 54-interacting transcriptional regulator</fullName>
    </submittedName>
</protein>
<dbReference type="RefSeq" id="WP_199263636.1">
    <property type="nucleotide sequence ID" value="NZ_CP054140.1"/>
</dbReference>
<dbReference type="CDD" id="cd00009">
    <property type="entry name" value="AAA"/>
    <property type="match status" value="1"/>
</dbReference>
<dbReference type="KEGG" id="dog:HP555_02460"/>
<dbReference type="InterPro" id="IPR025944">
    <property type="entry name" value="Sigma_54_int_dom_CS"/>
</dbReference>
<evidence type="ECO:0000256" key="6">
    <source>
        <dbReference type="PROSITE-ProRule" id="PRU00169"/>
    </source>
</evidence>
<evidence type="ECO:0000313" key="10">
    <source>
        <dbReference type="Proteomes" id="UP000596092"/>
    </source>
</evidence>
<dbReference type="GO" id="GO:0000160">
    <property type="term" value="P:phosphorelay signal transduction system"/>
    <property type="evidence" value="ECO:0007669"/>
    <property type="project" value="InterPro"/>
</dbReference>
<dbReference type="AlphaFoldDB" id="A0A7T5VBE6"/>
<dbReference type="InterPro" id="IPR025662">
    <property type="entry name" value="Sigma_54_int_dom_ATP-bd_1"/>
</dbReference>
<dbReference type="PANTHER" id="PTHR32071:SF116">
    <property type="entry name" value="TRANSCRIPTIONAL REGULATORY PROTEIN GLRR"/>
    <property type="match status" value="1"/>
</dbReference>
<keyword evidence="5" id="KW-0804">Transcription</keyword>
<dbReference type="InterPro" id="IPR001789">
    <property type="entry name" value="Sig_transdc_resp-reg_receiver"/>
</dbReference>
<dbReference type="SMART" id="SM00382">
    <property type="entry name" value="AAA"/>
    <property type="match status" value="1"/>
</dbReference>
<keyword evidence="6" id="KW-0597">Phosphoprotein</keyword>
<dbReference type="PROSITE" id="PS00676">
    <property type="entry name" value="SIGMA54_INTERACT_2"/>
    <property type="match status" value="1"/>
</dbReference>
<dbReference type="FunFam" id="3.40.50.300:FF:000006">
    <property type="entry name" value="DNA-binding transcriptional regulator NtrC"/>
    <property type="match status" value="1"/>
</dbReference>
<evidence type="ECO:0000259" key="8">
    <source>
        <dbReference type="PROSITE" id="PS50110"/>
    </source>
</evidence>
<keyword evidence="10" id="KW-1185">Reference proteome</keyword>
<dbReference type="InterPro" id="IPR003593">
    <property type="entry name" value="AAA+_ATPase"/>
</dbReference>
<gene>
    <name evidence="9" type="ORF">HP555_02460</name>
</gene>
<dbReference type="GO" id="GO:0005524">
    <property type="term" value="F:ATP binding"/>
    <property type="evidence" value="ECO:0007669"/>
    <property type="project" value="UniProtKB-KW"/>
</dbReference>
<dbReference type="InterPro" id="IPR011006">
    <property type="entry name" value="CheY-like_superfamily"/>
</dbReference>
<evidence type="ECO:0000256" key="1">
    <source>
        <dbReference type="ARBA" id="ARBA00022741"/>
    </source>
</evidence>
<dbReference type="PROSITE" id="PS50045">
    <property type="entry name" value="SIGMA54_INTERACT_4"/>
    <property type="match status" value="1"/>
</dbReference>
<dbReference type="InterPro" id="IPR027417">
    <property type="entry name" value="P-loop_NTPase"/>
</dbReference>
<evidence type="ECO:0000256" key="3">
    <source>
        <dbReference type="ARBA" id="ARBA00023015"/>
    </source>
</evidence>
<dbReference type="PROSITE" id="PS50110">
    <property type="entry name" value="RESPONSE_REGULATORY"/>
    <property type="match status" value="1"/>
</dbReference>
<dbReference type="SUPFAM" id="SSF52540">
    <property type="entry name" value="P-loop containing nucleoside triphosphate hydrolases"/>
    <property type="match status" value="1"/>
</dbReference>
<keyword evidence="2" id="KW-0067">ATP-binding</keyword>
<proteinExistence type="predicted"/>
<evidence type="ECO:0000259" key="7">
    <source>
        <dbReference type="PROSITE" id="PS50045"/>
    </source>
</evidence>
<feature type="domain" description="Response regulatory" evidence="8">
    <location>
        <begin position="6"/>
        <end position="120"/>
    </location>
</feature>
<dbReference type="GO" id="GO:0006355">
    <property type="term" value="P:regulation of DNA-templated transcription"/>
    <property type="evidence" value="ECO:0007669"/>
    <property type="project" value="InterPro"/>
</dbReference>
<reference evidence="9 10" key="1">
    <citation type="submission" date="2020-05" db="EMBL/GenBank/DDBJ databases">
        <title>Complete genome of Desulfobulbus oligotrophicus.</title>
        <authorList>
            <person name="Podar M."/>
        </authorList>
    </citation>
    <scope>NUCLEOTIDE SEQUENCE [LARGE SCALE GENOMIC DNA]</scope>
    <source>
        <strain evidence="9 10">Prop6</strain>
    </source>
</reference>
<dbReference type="InterPro" id="IPR025943">
    <property type="entry name" value="Sigma_54_int_dom_ATP-bd_2"/>
</dbReference>
<dbReference type="Proteomes" id="UP000596092">
    <property type="component" value="Chromosome"/>
</dbReference>
<dbReference type="InterPro" id="IPR002078">
    <property type="entry name" value="Sigma_54_int"/>
</dbReference>
<organism evidence="9 10">
    <name type="scientific">Desulfobulbus oligotrophicus</name>
    <dbReference type="NCBI Taxonomy" id="1909699"/>
    <lineage>
        <taxon>Bacteria</taxon>
        <taxon>Pseudomonadati</taxon>
        <taxon>Thermodesulfobacteriota</taxon>
        <taxon>Desulfobulbia</taxon>
        <taxon>Desulfobulbales</taxon>
        <taxon>Desulfobulbaceae</taxon>
        <taxon>Desulfobulbus</taxon>
    </lineage>
</organism>
<dbReference type="Gene3D" id="1.10.8.60">
    <property type="match status" value="1"/>
</dbReference>
<dbReference type="Pfam" id="PF25601">
    <property type="entry name" value="AAA_lid_14"/>
    <property type="match status" value="1"/>
</dbReference>
<dbReference type="EMBL" id="CP054140">
    <property type="protein sequence ID" value="QQG64804.1"/>
    <property type="molecule type" value="Genomic_DNA"/>
</dbReference>
<dbReference type="PROSITE" id="PS00675">
    <property type="entry name" value="SIGMA54_INTERACT_1"/>
    <property type="match status" value="1"/>
</dbReference>
<keyword evidence="4" id="KW-0238">DNA-binding</keyword>
<evidence type="ECO:0000313" key="9">
    <source>
        <dbReference type="EMBL" id="QQG64804.1"/>
    </source>
</evidence>